<keyword evidence="3" id="KW-1185">Reference proteome</keyword>
<dbReference type="EMBL" id="JACOAF010000044">
    <property type="protein sequence ID" value="MBC3542065.1"/>
    <property type="molecule type" value="Genomic_DNA"/>
</dbReference>
<evidence type="ECO:0008006" key="4">
    <source>
        <dbReference type="Google" id="ProtNLM"/>
    </source>
</evidence>
<proteinExistence type="predicted"/>
<gene>
    <name evidence="2" type="ORF">H7U12_20410</name>
</gene>
<evidence type="ECO:0000313" key="2">
    <source>
        <dbReference type="EMBL" id="MBC3542065.1"/>
    </source>
</evidence>
<dbReference type="Proteomes" id="UP000659698">
    <property type="component" value="Unassembled WGS sequence"/>
</dbReference>
<comment type="caution">
    <text evidence="2">The sequence shown here is derived from an EMBL/GenBank/DDBJ whole genome shotgun (WGS) entry which is preliminary data.</text>
</comment>
<evidence type="ECO:0000256" key="1">
    <source>
        <dbReference type="SAM" id="MobiDB-lite"/>
    </source>
</evidence>
<accession>A0ABR6VXZ0</accession>
<name>A0ABR6VXZ0_9BACT</name>
<evidence type="ECO:0000313" key="3">
    <source>
        <dbReference type="Proteomes" id="UP000659698"/>
    </source>
</evidence>
<feature type="region of interest" description="Disordered" evidence="1">
    <location>
        <begin position="207"/>
        <end position="229"/>
    </location>
</feature>
<organism evidence="2 3">
    <name type="scientific">Rufibacter sediminis</name>
    <dbReference type="NCBI Taxonomy" id="2762756"/>
    <lineage>
        <taxon>Bacteria</taxon>
        <taxon>Pseudomonadati</taxon>
        <taxon>Bacteroidota</taxon>
        <taxon>Cytophagia</taxon>
        <taxon>Cytophagales</taxon>
        <taxon>Hymenobacteraceae</taxon>
        <taxon>Rufibacter</taxon>
    </lineage>
</organism>
<sequence>MSPFVTFAQKTYWQQEVNYTIDVKLDDERHTLKATEQVEYVNHSPETLTFLYFHLWPNAYQDRSTAFAKQQLLNGEDEFHFAPQEARGSISGLDFKIDGQNVTWELDAQHPDIAKLTLNQPLYPGGRIIISTPFQVKLPDSFSRLGHVGQSYQISQWYPKPAVFDHEGWHPMPYLDQGEFYSEFGSFDVRITLPANYTVGATGELQNAAERAHGQPGTGDRRQKGVPGR</sequence>
<protein>
    <recommendedName>
        <fullName evidence="4">Peptidase M1</fullName>
    </recommendedName>
</protein>
<reference evidence="2 3" key="1">
    <citation type="journal article" date="2019" name="Int. J. Syst. Evol. Microbiol.">
        <title>Rufibacter sediminis sp. nov., isolated from freshwater lake sediment.</title>
        <authorList>
            <person name="Qu J.H."/>
            <person name="Zhang L.J."/>
            <person name="Fu Y.H."/>
            <person name="Li H.F."/>
        </authorList>
    </citation>
    <scope>NUCLEOTIDE SEQUENCE [LARGE SCALE GENOMIC DNA]</scope>
    <source>
        <strain evidence="2 3">H-1</strain>
    </source>
</reference>
<dbReference type="RefSeq" id="WP_186641575.1">
    <property type="nucleotide sequence ID" value="NZ_JACOAF010000044.1"/>
</dbReference>